<evidence type="ECO:0000256" key="1">
    <source>
        <dbReference type="ARBA" id="ARBA00004651"/>
    </source>
</evidence>
<keyword evidence="6 7" id="KW-0472">Membrane</keyword>
<name>A0ABW8U7E5_9GAMM</name>
<proteinExistence type="inferred from homology"/>
<evidence type="ECO:0000313" key="9">
    <source>
        <dbReference type="Proteomes" id="UP001624684"/>
    </source>
</evidence>
<dbReference type="NCBIfam" id="NF008201">
    <property type="entry name" value="PRK10958.1"/>
    <property type="match status" value="1"/>
</dbReference>
<feature type="transmembrane region" description="Helical" evidence="7">
    <location>
        <begin position="120"/>
        <end position="141"/>
    </location>
</feature>
<feature type="transmembrane region" description="Helical" evidence="7">
    <location>
        <begin position="190"/>
        <end position="212"/>
    </location>
</feature>
<comment type="similarity">
    <text evidence="2">Belongs to the Rht family.</text>
</comment>
<evidence type="ECO:0000256" key="5">
    <source>
        <dbReference type="ARBA" id="ARBA00022989"/>
    </source>
</evidence>
<comment type="caution">
    <text evidence="8">The sequence shown here is derived from an EMBL/GenBank/DDBJ whole genome shotgun (WGS) entry which is preliminary data.</text>
</comment>
<dbReference type="RefSeq" id="WP_249099593.1">
    <property type="nucleotide sequence ID" value="NZ_JAMBAQ010000007.1"/>
</dbReference>
<comment type="subcellular location">
    <subcellularLocation>
        <location evidence="1">Cell membrane</location>
        <topology evidence="1">Multi-pass membrane protein</topology>
    </subcellularLocation>
</comment>
<organism evidence="8 9">
    <name type="scientific">Moraxella oculi</name>
    <dbReference type="NCBI Taxonomy" id="2940516"/>
    <lineage>
        <taxon>Bacteria</taxon>
        <taxon>Pseudomonadati</taxon>
        <taxon>Pseudomonadota</taxon>
        <taxon>Gammaproteobacteria</taxon>
        <taxon>Moraxellales</taxon>
        <taxon>Moraxellaceae</taxon>
        <taxon>Moraxella</taxon>
    </lineage>
</organism>
<dbReference type="InterPro" id="IPR001123">
    <property type="entry name" value="LeuE-type"/>
</dbReference>
<feature type="transmembrane region" description="Helical" evidence="7">
    <location>
        <begin position="12"/>
        <end position="30"/>
    </location>
</feature>
<dbReference type="PIRSF" id="PIRSF006324">
    <property type="entry name" value="LeuE"/>
    <property type="match status" value="1"/>
</dbReference>
<dbReference type="Pfam" id="PF01810">
    <property type="entry name" value="LysE"/>
    <property type="match status" value="1"/>
</dbReference>
<evidence type="ECO:0000256" key="7">
    <source>
        <dbReference type="SAM" id="Phobius"/>
    </source>
</evidence>
<evidence type="ECO:0000256" key="2">
    <source>
        <dbReference type="ARBA" id="ARBA00007928"/>
    </source>
</evidence>
<dbReference type="EMBL" id="JBJJXE010000011">
    <property type="protein sequence ID" value="MFL1732790.1"/>
    <property type="molecule type" value="Genomic_DNA"/>
</dbReference>
<accession>A0ABW8U7E5</accession>
<keyword evidence="3" id="KW-1003">Cell membrane</keyword>
<feature type="transmembrane region" description="Helical" evidence="7">
    <location>
        <begin position="42"/>
        <end position="66"/>
    </location>
</feature>
<evidence type="ECO:0000256" key="3">
    <source>
        <dbReference type="ARBA" id="ARBA00022475"/>
    </source>
</evidence>
<protein>
    <submittedName>
        <fullName evidence="8">Leucine efflux protein LeuE</fullName>
    </submittedName>
</protein>
<sequence length="215" mass="23517">MFGITDLTTYLLGVIIIILLPGPNSLYCLLVSANHGKKAGALAMLGILVGDGVLMTATILGAGTLFKAYPTVFDGIKLIGGCYLAYIGIRLLMGAYDTLRNHQKPIKNPQPTTTKQQNHFYRSLLLSLTNPKAILFFLSFFVQFVDPNYDRPFLPFLILAVILQLVSMSYLTLLIFGGKKLARAFGSRPAAATIAMFFAACVFIGFGVNLWLEKL</sequence>
<keyword evidence="4 7" id="KW-0812">Transmembrane</keyword>
<dbReference type="PANTHER" id="PTHR30086">
    <property type="entry name" value="ARGININE EXPORTER PROTEIN ARGO"/>
    <property type="match status" value="1"/>
</dbReference>
<dbReference type="PANTHER" id="PTHR30086:SF15">
    <property type="entry name" value="LEUCINE EFFLUX PROTEIN"/>
    <property type="match status" value="1"/>
</dbReference>
<gene>
    <name evidence="8" type="primary">leuE</name>
    <name evidence="8" type="ORF">ACJHVH_07275</name>
</gene>
<evidence type="ECO:0000256" key="4">
    <source>
        <dbReference type="ARBA" id="ARBA00022692"/>
    </source>
</evidence>
<reference evidence="8 9" key="1">
    <citation type="submission" date="2024-11" db="EMBL/GenBank/DDBJ databases">
        <title>First Report of Moraxella oculi in Brazil in an Infectious Bovine Keratoconjunctivitis Outbreak.</title>
        <authorList>
            <person name="Carvalho C.V."/>
            <person name="Domingues R."/>
            <person name="Coutinho C."/>
            <person name="Honorio N.T.B.S."/>
            <person name="Faza D.R.L.R."/>
            <person name="Carvalho W.A."/>
            <person name="Machado A.B.F."/>
            <person name="Martins M.F."/>
            <person name="Gaspar E.B."/>
        </authorList>
    </citation>
    <scope>NUCLEOTIDE SEQUENCE [LARGE SCALE GENOMIC DNA]</scope>
    <source>
        <strain evidence="8 9">2117LE</strain>
    </source>
</reference>
<keyword evidence="9" id="KW-1185">Reference proteome</keyword>
<feature type="transmembrane region" description="Helical" evidence="7">
    <location>
        <begin position="153"/>
        <end position="178"/>
    </location>
</feature>
<dbReference type="Proteomes" id="UP001624684">
    <property type="component" value="Unassembled WGS sequence"/>
</dbReference>
<evidence type="ECO:0000256" key="6">
    <source>
        <dbReference type="ARBA" id="ARBA00023136"/>
    </source>
</evidence>
<keyword evidence="5 7" id="KW-1133">Transmembrane helix</keyword>
<feature type="transmembrane region" description="Helical" evidence="7">
    <location>
        <begin position="78"/>
        <end position="99"/>
    </location>
</feature>
<evidence type="ECO:0000313" key="8">
    <source>
        <dbReference type="EMBL" id="MFL1732790.1"/>
    </source>
</evidence>